<keyword evidence="9" id="KW-0418">Kinase</keyword>
<evidence type="ECO:0000259" key="17">
    <source>
        <dbReference type="Pfam" id="PF02706"/>
    </source>
</evidence>
<keyword evidence="10" id="KW-0067">ATP-binding</keyword>
<evidence type="ECO:0000259" key="18">
    <source>
        <dbReference type="Pfam" id="PF13614"/>
    </source>
</evidence>
<dbReference type="Proteomes" id="UP001185899">
    <property type="component" value="Unassembled WGS sequence"/>
</dbReference>
<feature type="transmembrane region" description="Helical" evidence="16">
    <location>
        <begin position="12"/>
        <end position="34"/>
    </location>
</feature>
<keyword evidence="8" id="KW-0547">Nucleotide-binding</keyword>
<sequence>MEIREYWRILRAGWWIVALATIIGVAGGYAYTFFTTPQYQACARLFVTTEGGSSVGEAYQNNLFSQERVSSYAGLATSTQVAQRAVDQLQLQQSAAELRSRITATPIEKTVLLDLCATDADPAVAQALTNAVAGQLTQVVQELETSQRGGNPAAGATIVDQGDVPTAPIGMGLVTALVLGGAVGFVVGLALALLRGLMDRSIRDRARAENVSGRVVLGGLPVDATRPTVPVASMATMGEPLRVLRTNIRFLGGGSPPRIITITSAAADEGRTSTAIDLSAVLAEAGHTVLLVGGDLRSSTLGSRLGIEQDSGLSTVLSGEHSVEDAIQDDVFDGVSVLPAGPVPPNPSELLGSDRAQELLTALRGDYRYVIVDTPPLLDVTDGAILTALSDGTVLLARTGRTTRDKLRRAIKALDGVGGTVLGVVTTFEPAARRLRGGSSAAGEGSSETTAAADSSAVPTAHAPSGPAHAAVRPRPANNDSATSSASRG</sequence>
<evidence type="ECO:0000256" key="8">
    <source>
        <dbReference type="ARBA" id="ARBA00022741"/>
    </source>
</evidence>
<evidence type="ECO:0000256" key="4">
    <source>
        <dbReference type="ARBA" id="ARBA00022475"/>
    </source>
</evidence>
<dbReference type="NCBIfam" id="TIGR01007">
    <property type="entry name" value="eps_fam"/>
    <property type="match status" value="1"/>
</dbReference>
<dbReference type="GO" id="GO:0004715">
    <property type="term" value="F:non-membrane spanning protein tyrosine kinase activity"/>
    <property type="evidence" value="ECO:0007669"/>
    <property type="project" value="UniProtKB-EC"/>
</dbReference>
<evidence type="ECO:0000256" key="13">
    <source>
        <dbReference type="ARBA" id="ARBA00023137"/>
    </source>
</evidence>
<evidence type="ECO:0000256" key="7">
    <source>
        <dbReference type="ARBA" id="ARBA00022692"/>
    </source>
</evidence>
<feature type="domain" description="Polysaccharide chain length determinant N-terminal" evidence="17">
    <location>
        <begin position="2"/>
        <end position="89"/>
    </location>
</feature>
<organism evidence="19 20">
    <name type="scientific">Rhodococcus cercidiphylli</name>
    <dbReference type="NCBI Taxonomy" id="489916"/>
    <lineage>
        <taxon>Bacteria</taxon>
        <taxon>Bacillati</taxon>
        <taxon>Actinomycetota</taxon>
        <taxon>Actinomycetes</taxon>
        <taxon>Mycobacteriales</taxon>
        <taxon>Nocardiaceae</taxon>
        <taxon>Rhodococcus</taxon>
    </lineage>
</organism>
<comment type="catalytic activity">
    <reaction evidence="14">
        <text>L-tyrosyl-[protein] + ATP = O-phospho-L-tyrosyl-[protein] + ADP + H(+)</text>
        <dbReference type="Rhea" id="RHEA:10596"/>
        <dbReference type="Rhea" id="RHEA-COMP:10136"/>
        <dbReference type="Rhea" id="RHEA-COMP:20101"/>
        <dbReference type="ChEBI" id="CHEBI:15378"/>
        <dbReference type="ChEBI" id="CHEBI:30616"/>
        <dbReference type="ChEBI" id="CHEBI:46858"/>
        <dbReference type="ChEBI" id="CHEBI:61978"/>
        <dbReference type="ChEBI" id="CHEBI:456216"/>
    </reaction>
</comment>
<dbReference type="RefSeq" id="WP_317549490.1">
    <property type="nucleotide sequence ID" value="NZ_JAWLKE010000009.1"/>
</dbReference>
<comment type="similarity">
    <text evidence="3">Belongs to the etk/wzc family.</text>
</comment>
<dbReference type="PANTHER" id="PTHR32309:SF31">
    <property type="entry name" value="CAPSULAR EXOPOLYSACCHARIDE FAMILY"/>
    <property type="match status" value="1"/>
</dbReference>
<evidence type="ECO:0000256" key="15">
    <source>
        <dbReference type="SAM" id="MobiDB-lite"/>
    </source>
</evidence>
<name>A0ABU4B3W2_9NOCA</name>
<dbReference type="PANTHER" id="PTHR32309">
    <property type="entry name" value="TYROSINE-PROTEIN KINASE"/>
    <property type="match status" value="1"/>
</dbReference>
<dbReference type="Pfam" id="PF13614">
    <property type="entry name" value="AAA_31"/>
    <property type="match status" value="1"/>
</dbReference>
<evidence type="ECO:0000313" key="19">
    <source>
        <dbReference type="EMBL" id="MDV6233189.1"/>
    </source>
</evidence>
<evidence type="ECO:0000256" key="16">
    <source>
        <dbReference type="SAM" id="Phobius"/>
    </source>
</evidence>
<dbReference type="InterPro" id="IPR050445">
    <property type="entry name" value="Bact_polysacc_biosynth/exp"/>
</dbReference>
<feature type="region of interest" description="Disordered" evidence="15">
    <location>
        <begin position="435"/>
        <end position="489"/>
    </location>
</feature>
<evidence type="ECO:0000256" key="1">
    <source>
        <dbReference type="ARBA" id="ARBA00004429"/>
    </source>
</evidence>
<gene>
    <name evidence="19" type="ORF">R3P95_21755</name>
</gene>
<accession>A0ABU4B3W2</accession>
<dbReference type="Pfam" id="PF02706">
    <property type="entry name" value="Wzz"/>
    <property type="match status" value="1"/>
</dbReference>
<feature type="transmembrane region" description="Helical" evidence="16">
    <location>
        <begin position="169"/>
        <end position="194"/>
    </location>
</feature>
<evidence type="ECO:0000256" key="2">
    <source>
        <dbReference type="ARBA" id="ARBA00006683"/>
    </source>
</evidence>
<evidence type="ECO:0000256" key="6">
    <source>
        <dbReference type="ARBA" id="ARBA00022679"/>
    </source>
</evidence>
<keyword evidence="6 19" id="KW-0808">Transferase</keyword>
<evidence type="ECO:0000256" key="12">
    <source>
        <dbReference type="ARBA" id="ARBA00023136"/>
    </source>
</evidence>
<feature type="compositionally biased region" description="Polar residues" evidence="15">
    <location>
        <begin position="478"/>
        <end position="489"/>
    </location>
</feature>
<keyword evidence="12 16" id="KW-0472">Membrane</keyword>
<proteinExistence type="inferred from homology"/>
<dbReference type="InterPro" id="IPR027417">
    <property type="entry name" value="P-loop_NTPase"/>
</dbReference>
<evidence type="ECO:0000313" key="20">
    <source>
        <dbReference type="Proteomes" id="UP001185899"/>
    </source>
</evidence>
<feature type="compositionally biased region" description="Low complexity" evidence="15">
    <location>
        <begin position="437"/>
        <end position="457"/>
    </location>
</feature>
<dbReference type="InterPro" id="IPR025669">
    <property type="entry name" value="AAA_dom"/>
</dbReference>
<dbReference type="InterPro" id="IPR005702">
    <property type="entry name" value="Wzc-like_C"/>
</dbReference>
<keyword evidence="13" id="KW-0829">Tyrosine-protein kinase</keyword>
<evidence type="ECO:0000256" key="3">
    <source>
        <dbReference type="ARBA" id="ARBA00008883"/>
    </source>
</evidence>
<comment type="similarity">
    <text evidence="2">Belongs to the CpsC/CapA family.</text>
</comment>
<evidence type="ECO:0000256" key="5">
    <source>
        <dbReference type="ARBA" id="ARBA00022519"/>
    </source>
</evidence>
<evidence type="ECO:0000256" key="14">
    <source>
        <dbReference type="ARBA" id="ARBA00053015"/>
    </source>
</evidence>
<protein>
    <submittedName>
        <fullName evidence="19">Polysaccharide biosynthesis tyrosine autokinase</fullName>
        <ecNumber evidence="19">2.7.10.2</ecNumber>
    </submittedName>
</protein>
<keyword evidence="4" id="KW-1003">Cell membrane</keyword>
<dbReference type="CDD" id="cd05387">
    <property type="entry name" value="BY-kinase"/>
    <property type="match status" value="1"/>
</dbReference>
<dbReference type="InterPro" id="IPR003856">
    <property type="entry name" value="LPS_length_determ_N"/>
</dbReference>
<keyword evidence="11 16" id="KW-1133">Transmembrane helix</keyword>
<evidence type="ECO:0000256" key="10">
    <source>
        <dbReference type="ARBA" id="ARBA00022840"/>
    </source>
</evidence>
<comment type="caution">
    <text evidence="19">The sequence shown here is derived from an EMBL/GenBank/DDBJ whole genome shotgun (WGS) entry which is preliminary data.</text>
</comment>
<keyword evidence="20" id="KW-1185">Reference proteome</keyword>
<comment type="subcellular location">
    <subcellularLocation>
        <location evidence="1">Cell inner membrane</location>
        <topology evidence="1">Multi-pass membrane protein</topology>
    </subcellularLocation>
</comment>
<dbReference type="SUPFAM" id="SSF52540">
    <property type="entry name" value="P-loop containing nucleoside triphosphate hydrolases"/>
    <property type="match status" value="1"/>
</dbReference>
<dbReference type="EMBL" id="JAWLKE010000009">
    <property type="protein sequence ID" value="MDV6233189.1"/>
    <property type="molecule type" value="Genomic_DNA"/>
</dbReference>
<evidence type="ECO:0000256" key="11">
    <source>
        <dbReference type="ARBA" id="ARBA00022989"/>
    </source>
</evidence>
<evidence type="ECO:0000256" key="9">
    <source>
        <dbReference type="ARBA" id="ARBA00022777"/>
    </source>
</evidence>
<dbReference type="Gene3D" id="3.40.50.300">
    <property type="entry name" value="P-loop containing nucleotide triphosphate hydrolases"/>
    <property type="match status" value="1"/>
</dbReference>
<keyword evidence="7 16" id="KW-0812">Transmembrane</keyword>
<feature type="domain" description="AAA" evidence="18">
    <location>
        <begin position="258"/>
        <end position="388"/>
    </location>
</feature>
<keyword evidence="5" id="KW-0997">Cell inner membrane</keyword>
<reference evidence="19 20" key="1">
    <citation type="submission" date="2023-10" db="EMBL/GenBank/DDBJ databases">
        <title>Development of a sustainable strategy for remediation of hydrocarbon-contaminated territories based on the waste exchange concept.</title>
        <authorList>
            <person name="Krivoruchko A."/>
        </authorList>
    </citation>
    <scope>NUCLEOTIDE SEQUENCE [LARGE SCALE GENOMIC DNA]</scope>
    <source>
        <strain evidence="19 20">IEGM 1322</strain>
    </source>
</reference>
<dbReference type="EC" id="2.7.10.2" evidence="19"/>